<dbReference type="AlphaFoldDB" id="A0A2S5DZB7"/>
<dbReference type="Proteomes" id="UP000238655">
    <property type="component" value="Chromosome 1"/>
</dbReference>
<sequence>MPSDQPEADPWVIAIVSLLPAGPRAAACTVVRILVGPRSTRGEPDRHPVLPVIRPTRTLAKLRH</sequence>
<reference evidence="1 2" key="1">
    <citation type="submission" date="2018-01" db="EMBL/GenBank/DDBJ databases">
        <title>Successful Treatment of Persistent Burkholderia cepacia Bacteremia with Ceftazidime-Avibactam.</title>
        <authorList>
            <person name="Tamma P."/>
            <person name="Fan Y."/>
            <person name="Bergman Y."/>
            <person name="Sick-Samuels A."/>
            <person name="Hsu A."/>
            <person name="Timp W."/>
            <person name="Simner P."/>
        </authorList>
    </citation>
    <scope>NUCLEOTIDE SEQUENCE [LARGE SCALE GENOMIC DNA]</scope>
    <source>
        <strain evidence="1 2">170816</strain>
    </source>
</reference>
<comment type="caution">
    <text evidence="1">The sequence shown here is derived from an EMBL/GenBank/DDBJ whole genome shotgun (WGS) entry which is preliminary data.</text>
</comment>
<dbReference type="EMBL" id="PQVP01000002">
    <property type="protein sequence ID" value="POZ84427.1"/>
    <property type="molecule type" value="Genomic_DNA"/>
</dbReference>
<name>A0A2S5DZB7_9BURK</name>
<protein>
    <submittedName>
        <fullName evidence="1">Uncharacterized protein</fullName>
    </submittedName>
</protein>
<evidence type="ECO:0000313" key="1">
    <source>
        <dbReference type="EMBL" id="POZ84427.1"/>
    </source>
</evidence>
<evidence type="ECO:0000313" key="2">
    <source>
        <dbReference type="Proteomes" id="UP000238655"/>
    </source>
</evidence>
<gene>
    <name evidence="1" type="ORF">C3743_31110</name>
</gene>
<organism evidence="1 2">
    <name type="scientific">Burkholderia contaminans</name>
    <dbReference type="NCBI Taxonomy" id="488447"/>
    <lineage>
        <taxon>Bacteria</taxon>
        <taxon>Pseudomonadati</taxon>
        <taxon>Pseudomonadota</taxon>
        <taxon>Betaproteobacteria</taxon>
        <taxon>Burkholderiales</taxon>
        <taxon>Burkholderiaceae</taxon>
        <taxon>Burkholderia</taxon>
        <taxon>Burkholderia cepacia complex</taxon>
    </lineage>
</organism>
<accession>A0A2S5DZB7</accession>
<proteinExistence type="predicted"/>